<accession>A0A0C9X1Z4</accession>
<feature type="compositionally biased region" description="Polar residues" evidence="1">
    <location>
        <begin position="1"/>
        <end position="10"/>
    </location>
</feature>
<evidence type="ECO:0000256" key="1">
    <source>
        <dbReference type="SAM" id="MobiDB-lite"/>
    </source>
</evidence>
<keyword evidence="3" id="KW-1185">Reference proteome</keyword>
<feature type="compositionally biased region" description="Pro residues" evidence="1">
    <location>
        <begin position="14"/>
        <end position="25"/>
    </location>
</feature>
<gene>
    <name evidence="2" type="ORF">K443DRAFT_310167</name>
</gene>
<reference evidence="2 3" key="1">
    <citation type="submission" date="2014-04" db="EMBL/GenBank/DDBJ databases">
        <authorList>
            <consortium name="DOE Joint Genome Institute"/>
            <person name="Kuo A."/>
            <person name="Kohler A."/>
            <person name="Nagy L.G."/>
            <person name="Floudas D."/>
            <person name="Copeland A."/>
            <person name="Barry K.W."/>
            <person name="Cichocki N."/>
            <person name="Veneault-Fourrey C."/>
            <person name="LaButti K."/>
            <person name="Lindquist E.A."/>
            <person name="Lipzen A."/>
            <person name="Lundell T."/>
            <person name="Morin E."/>
            <person name="Murat C."/>
            <person name="Sun H."/>
            <person name="Tunlid A."/>
            <person name="Henrissat B."/>
            <person name="Grigoriev I.V."/>
            <person name="Hibbett D.S."/>
            <person name="Martin F."/>
            <person name="Nordberg H.P."/>
            <person name="Cantor M.N."/>
            <person name="Hua S.X."/>
        </authorList>
    </citation>
    <scope>NUCLEOTIDE SEQUENCE [LARGE SCALE GENOMIC DNA]</scope>
    <source>
        <strain evidence="2 3">LaAM-08-1</strain>
    </source>
</reference>
<organism evidence="2 3">
    <name type="scientific">Laccaria amethystina LaAM-08-1</name>
    <dbReference type="NCBI Taxonomy" id="1095629"/>
    <lineage>
        <taxon>Eukaryota</taxon>
        <taxon>Fungi</taxon>
        <taxon>Dikarya</taxon>
        <taxon>Basidiomycota</taxon>
        <taxon>Agaricomycotina</taxon>
        <taxon>Agaricomycetes</taxon>
        <taxon>Agaricomycetidae</taxon>
        <taxon>Agaricales</taxon>
        <taxon>Agaricineae</taxon>
        <taxon>Hydnangiaceae</taxon>
        <taxon>Laccaria</taxon>
    </lineage>
</organism>
<feature type="compositionally biased region" description="Polar residues" evidence="1">
    <location>
        <begin position="172"/>
        <end position="196"/>
    </location>
</feature>
<reference evidence="3" key="2">
    <citation type="submission" date="2015-01" db="EMBL/GenBank/DDBJ databases">
        <title>Evolutionary Origins and Diversification of the Mycorrhizal Mutualists.</title>
        <authorList>
            <consortium name="DOE Joint Genome Institute"/>
            <consortium name="Mycorrhizal Genomics Consortium"/>
            <person name="Kohler A."/>
            <person name="Kuo A."/>
            <person name="Nagy L.G."/>
            <person name="Floudas D."/>
            <person name="Copeland A."/>
            <person name="Barry K.W."/>
            <person name="Cichocki N."/>
            <person name="Veneault-Fourrey C."/>
            <person name="LaButti K."/>
            <person name="Lindquist E.A."/>
            <person name="Lipzen A."/>
            <person name="Lundell T."/>
            <person name="Morin E."/>
            <person name="Murat C."/>
            <person name="Riley R."/>
            <person name="Ohm R."/>
            <person name="Sun H."/>
            <person name="Tunlid A."/>
            <person name="Henrissat B."/>
            <person name="Grigoriev I.V."/>
            <person name="Hibbett D.S."/>
            <person name="Martin F."/>
        </authorList>
    </citation>
    <scope>NUCLEOTIDE SEQUENCE [LARGE SCALE GENOMIC DNA]</scope>
    <source>
        <strain evidence="3">LaAM-08-1</strain>
    </source>
</reference>
<proteinExistence type="predicted"/>
<dbReference type="EMBL" id="KN838555">
    <property type="protein sequence ID" value="KIK06145.1"/>
    <property type="molecule type" value="Genomic_DNA"/>
</dbReference>
<feature type="region of interest" description="Disordered" evidence="1">
    <location>
        <begin position="169"/>
        <end position="198"/>
    </location>
</feature>
<sequence>MNHKPPNTKSITPANPPNTPPTIPPTFFPPAPLVVLTGRTLVVVDGSEGRGAEAVKVLHELLRNVVVWVVRTSIVEVPRVKNGNVPGTVLVTVVTTGEHAALADVPDPPPPEQGWVLVIVVTPGDKVDTTVDVNVEKLCVVATVVCVASEVEHAAAILVRVQKLECGESDETLQQGPSSGSTLIGNWNGSRKNVNGQDDVVPMNILSNR</sequence>
<dbReference type="AlphaFoldDB" id="A0A0C9X1Z4"/>
<evidence type="ECO:0000313" key="3">
    <source>
        <dbReference type="Proteomes" id="UP000054477"/>
    </source>
</evidence>
<feature type="region of interest" description="Disordered" evidence="1">
    <location>
        <begin position="1"/>
        <end position="25"/>
    </location>
</feature>
<protein>
    <submittedName>
        <fullName evidence="2">Uncharacterized protein</fullName>
    </submittedName>
</protein>
<dbReference type="Proteomes" id="UP000054477">
    <property type="component" value="Unassembled WGS sequence"/>
</dbReference>
<name>A0A0C9X1Z4_9AGAR</name>
<dbReference type="HOGENOM" id="CLU_1315569_0_0_1"/>
<evidence type="ECO:0000313" key="2">
    <source>
        <dbReference type="EMBL" id="KIK06145.1"/>
    </source>
</evidence>